<dbReference type="InterPro" id="IPR006040">
    <property type="entry name" value="Allergen_Ole_e_I_CS"/>
</dbReference>
<evidence type="ECO:0000256" key="1">
    <source>
        <dbReference type="ARBA" id="ARBA00010049"/>
    </source>
</evidence>
<dbReference type="PROSITE" id="PS00925">
    <property type="entry name" value="OLEEI"/>
    <property type="match status" value="1"/>
</dbReference>
<comment type="similarity">
    <text evidence="1">Belongs to the Ole e I family.</text>
</comment>
<dbReference type="GO" id="GO:0005615">
    <property type="term" value="C:extracellular space"/>
    <property type="evidence" value="ECO:0007669"/>
    <property type="project" value="InterPro"/>
</dbReference>
<dbReference type="PANTHER" id="PTHR31614:SF28">
    <property type="entry name" value="OS05G0220300 PROTEIN"/>
    <property type="match status" value="1"/>
</dbReference>
<evidence type="ECO:0000256" key="2">
    <source>
        <dbReference type="ARBA" id="ARBA00023157"/>
    </source>
</evidence>
<organism evidence="4 5">
    <name type="scientific">Canna indica</name>
    <name type="common">Indian-shot</name>
    <dbReference type="NCBI Taxonomy" id="4628"/>
    <lineage>
        <taxon>Eukaryota</taxon>
        <taxon>Viridiplantae</taxon>
        <taxon>Streptophyta</taxon>
        <taxon>Embryophyta</taxon>
        <taxon>Tracheophyta</taxon>
        <taxon>Spermatophyta</taxon>
        <taxon>Magnoliopsida</taxon>
        <taxon>Liliopsida</taxon>
        <taxon>Zingiberales</taxon>
        <taxon>Cannaceae</taxon>
        <taxon>Canna</taxon>
    </lineage>
</organism>
<evidence type="ECO:0000256" key="3">
    <source>
        <dbReference type="SAM" id="SignalP"/>
    </source>
</evidence>
<dbReference type="InterPro" id="IPR006041">
    <property type="entry name" value="Pollen_Ole_e1_allergen"/>
</dbReference>
<evidence type="ECO:0000313" key="4">
    <source>
        <dbReference type="EMBL" id="WOL08052.1"/>
    </source>
</evidence>
<keyword evidence="5" id="KW-1185">Reference proteome</keyword>
<dbReference type="EMBL" id="CP136894">
    <property type="protein sequence ID" value="WOL08052.1"/>
    <property type="molecule type" value="Genomic_DNA"/>
</dbReference>
<accession>A0AAQ3KG40</accession>
<dbReference type="AlphaFoldDB" id="A0AAQ3KG40"/>
<gene>
    <name evidence="4" type="ORF">Cni_G16804</name>
</gene>
<feature type="chain" id="PRO_5042925947" evidence="3">
    <location>
        <begin position="27"/>
        <end position="163"/>
    </location>
</feature>
<reference evidence="4 5" key="1">
    <citation type="submission" date="2023-10" db="EMBL/GenBank/DDBJ databases">
        <title>Chromosome-scale genome assembly provides insights into flower coloration mechanisms of Canna indica.</title>
        <authorList>
            <person name="Li C."/>
        </authorList>
    </citation>
    <scope>NUCLEOTIDE SEQUENCE [LARGE SCALE GENOMIC DNA]</scope>
    <source>
        <tissue evidence="4">Flower</tissue>
    </source>
</reference>
<protein>
    <submittedName>
        <fullName evidence="4">Uncharacterized protein</fullName>
    </submittedName>
</protein>
<sequence length="163" mass="17730">MANHLRALVGLFLLTTFLSMVGIAFASSNLVVQGRVYCDTCRAGFETSATEYMEGAKVKLQCRNYTNGAITVTEEGVTDESGTYKIEVSDDHQEETCAVMLLKSSRKDCSEVSEDRNHAPVILTHNVGIASNVRNANSLGFLKDEPLPSCGQLLMQYALGVDD</sequence>
<keyword evidence="3" id="KW-0732">Signal</keyword>
<evidence type="ECO:0000313" key="5">
    <source>
        <dbReference type="Proteomes" id="UP001327560"/>
    </source>
</evidence>
<feature type="signal peptide" evidence="3">
    <location>
        <begin position="1"/>
        <end position="26"/>
    </location>
</feature>
<dbReference type="Pfam" id="PF01190">
    <property type="entry name" value="Pollen_Ole_e_1"/>
    <property type="match status" value="1"/>
</dbReference>
<dbReference type="Proteomes" id="UP001327560">
    <property type="component" value="Chromosome 5"/>
</dbReference>
<proteinExistence type="inferred from homology"/>
<dbReference type="PANTHER" id="PTHR31614">
    <property type="entry name" value="PROTEIN DOWNSTREAM OF FLC-RELATED"/>
    <property type="match status" value="1"/>
</dbReference>
<name>A0AAQ3KG40_9LILI</name>
<keyword evidence="2" id="KW-1015">Disulfide bond</keyword>